<dbReference type="Proteomes" id="UP000007599">
    <property type="component" value="Chromosome I"/>
</dbReference>
<dbReference type="OrthoDB" id="1467772at2"/>
<accession>H8XSD2</accession>
<evidence type="ECO:0000256" key="1">
    <source>
        <dbReference type="SAM" id="Phobius"/>
    </source>
</evidence>
<feature type="transmembrane region" description="Helical" evidence="1">
    <location>
        <begin position="7"/>
        <end position="28"/>
    </location>
</feature>
<feature type="transmembrane region" description="Helical" evidence="1">
    <location>
        <begin position="158"/>
        <end position="179"/>
    </location>
</feature>
<feature type="transmembrane region" description="Helical" evidence="1">
    <location>
        <begin position="223"/>
        <end position="243"/>
    </location>
</feature>
<name>H8XSD2_FLAIG</name>
<feature type="transmembrane region" description="Helical" evidence="1">
    <location>
        <begin position="200"/>
        <end position="217"/>
    </location>
</feature>
<evidence type="ECO:0008006" key="4">
    <source>
        <dbReference type="Google" id="ProtNLM"/>
    </source>
</evidence>
<reference evidence="2 3" key="1">
    <citation type="journal article" date="2012" name="J. Bacteriol.">
        <title>Complete Genome Sequence of Flavobacterium indicum GPSTA100-9T, Isolated from Warm Spring Water.</title>
        <authorList>
            <person name="Barbier P."/>
            <person name="Houel A."/>
            <person name="Loux V."/>
            <person name="Poulain J."/>
            <person name="Bernardet J.F."/>
            <person name="Touchon M."/>
            <person name="Duchaud E."/>
        </authorList>
    </citation>
    <scope>NUCLEOTIDE SEQUENCE [LARGE SCALE GENOMIC DNA]</scope>
    <source>
        <strain evidence="3">DSM 17447 / CIP 109464 / GPTSA100-9</strain>
    </source>
</reference>
<keyword evidence="3" id="KW-1185">Reference proteome</keyword>
<dbReference type="eggNOG" id="COG0382">
    <property type="taxonomic scope" value="Bacteria"/>
</dbReference>
<sequence>MLSFKKILDFYINSSLHVAFSALALTAMTVRFYGIPQALNCLLFVFCSTLVGYNFVKYDALVRTKQNTWRVELKLILLLSFVASLVGLYSFFQFQLRTQLFIVIPFLLTLLYTLPFFPNRANARNWKGVKIYMVSFCWVLMTVFFPLVFGRINLNGSVFWLSIQRFILIFVLVLIFEIIDVTKDDPHLQTVPQMIGVNKTKILGYLLLSVLVLIDVLQPQIHWVALSFKLLVSVTIAFFLYYAKATKSRYYSSFWAEGIPIFWWLLFLVFS</sequence>
<dbReference type="HOGENOM" id="CLU_081813_1_0_10"/>
<protein>
    <recommendedName>
        <fullName evidence="4">Prenyltransferase</fullName>
    </recommendedName>
</protein>
<dbReference type="EMBL" id="HE774682">
    <property type="protein sequence ID" value="CCG52517.1"/>
    <property type="molecule type" value="Genomic_DNA"/>
</dbReference>
<evidence type="ECO:0000313" key="3">
    <source>
        <dbReference type="Proteomes" id="UP000007599"/>
    </source>
</evidence>
<feature type="transmembrane region" description="Helical" evidence="1">
    <location>
        <begin position="75"/>
        <end position="92"/>
    </location>
</feature>
<dbReference type="STRING" id="1094466.KQS_02630"/>
<feature type="transmembrane region" description="Helical" evidence="1">
    <location>
        <begin position="34"/>
        <end position="55"/>
    </location>
</feature>
<dbReference type="AlphaFoldDB" id="H8XSD2"/>
<dbReference type="PATRIC" id="fig|1094466.5.peg.522"/>
<dbReference type="KEGG" id="fin:KQS_02630"/>
<reference evidence="3" key="2">
    <citation type="submission" date="2012-03" db="EMBL/GenBank/DDBJ databases">
        <title>Complete genome sequence of Flavobacterium indicum GPTSA100-9T, isolated from warm spring water.</title>
        <authorList>
            <person name="Barbier P."/>
            <person name="Houel A."/>
            <person name="Loux V."/>
            <person name="Poulain J."/>
            <person name="Bernardet J.-F."/>
            <person name="Touchon M."/>
            <person name="Duchaud E."/>
        </authorList>
    </citation>
    <scope>NUCLEOTIDE SEQUENCE [LARGE SCALE GENOMIC DNA]</scope>
    <source>
        <strain evidence="3">DSM 17447 / CIP 109464 / GPTSA100-9</strain>
    </source>
</reference>
<organism evidence="2 3">
    <name type="scientific">Flavobacterium indicum (strain DSM 17447 / CIP 109464 / GPTSA100-9)</name>
    <dbReference type="NCBI Taxonomy" id="1094466"/>
    <lineage>
        <taxon>Bacteria</taxon>
        <taxon>Pseudomonadati</taxon>
        <taxon>Bacteroidota</taxon>
        <taxon>Flavobacteriia</taxon>
        <taxon>Flavobacteriales</taxon>
        <taxon>Flavobacteriaceae</taxon>
        <taxon>Flavobacterium</taxon>
    </lineage>
</organism>
<gene>
    <name evidence="2" type="ordered locus">KQS_02630</name>
</gene>
<feature type="transmembrane region" description="Helical" evidence="1">
    <location>
        <begin position="129"/>
        <end position="152"/>
    </location>
</feature>
<proteinExistence type="predicted"/>
<feature type="transmembrane region" description="Helical" evidence="1">
    <location>
        <begin position="98"/>
        <end position="117"/>
    </location>
</feature>
<keyword evidence="1" id="KW-0472">Membrane</keyword>
<evidence type="ECO:0000313" key="2">
    <source>
        <dbReference type="EMBL" id="CCG52517.1"/>
    </source>
</evidence>
<feature type="transmembrane region" description="Helical" evidence="1">
    <location>
        <begin position="250"/>
        <end position="270"/>
    </location>
</feature>
<keyword evidence="1" id="KW-1133">Transmembrane helix</keyword>
<keyword evidence="1" id="KW-0812">Transmembrane</keyword>